<protein>
    <recommendedName>
        <fullName evidence="3">XRE family transcriptional regulator</fullName>
    </recommendedName>
</protein>
<dbReference type="EMBL" id="NRPP01000017">
    <property type="protein sequence ID" value="TFJ25065.1"/>
    <property type="molecule type" value="Genomic_DNA"/>
</dbReference>
<accession>A0A7Z8CXE4</accession>
<reference evidence="1 2" key="1">
    <citation type="journal article" date="2018" name="Int. J. Food Microbiol.">
        <title>Growth of Carnobacterium spp. isolated from chilled vacuum-packaged meat under relevant acidic conditions.</title>
        <authorList>
            <person name="Zhang P."/>
            <person name="Badoni M."/>
            <person name="Ganzle M."/>
            <person name="Yang X."/>
        </authorList>
    </citation>
    <scope>NUCLEOTIDE SEQUENCE [LARGE SCALE GENOMIC DNA]</scope>
    <source>
        <strain evidence="1 2">B2</strain>
    </source>
</reference>
<name>A0A7Z8CXE4_CARDV</name>
<sequence length="75" mass="8739">MNTNDKTDLLRYQLATLNQQYGVTISFIAKETGIATQHLTNFKNGKLLFGWRRLTILDTFLRQRYHLLYTSMGAL</sequence>
<evidence type="ECO:0000313" key="1">
    <source>
        <dbReference type="EMBL" id="TFJ25065.1"/>
    </source>
</evidence>
<evidence type="ECO:0000313" key="2">
    <source>
        <dbReference type="Proteomes" id="UP000297938"/>
    </source>
</evidence>
<dbReference type="AlphaFoldDB" id="A0A7Z8CXE4"/>
<comment type="caution">
    <text evidence="1">The sequence shown here is derived from an EMBL/GenBank/DDBJ whole genome shotgun (WGS) entry which is preliminary data.</text>
</comment>
<dbReference type="RefSeq" id="WP_135026340.1">
    <property type="nucleotide sequence ID" value="NZ_JBFUWK010000004.1"/>
</dbReference>
<organism evidence="1 2">
    <name type="scientific">Carnobacterium divergens</name>
    <name type="common">Lactobacillus divergens</name>
    <dbReference type="NCBI Taxonomy" id="2748"/>
    <lineage>
        <taxon>Bacteria</taxon>
        <taxon>Bacillati</taxon>
        <taxon>Bacillota</taxon>
        <taxon>Bacilli</taxon>
        <taxon>Lactobacillales</taxon>
        <taxon>Carnobacteriaceae</taxon>
        <taxon>Carnobacterium</taxon>
    </lineage>
</organism>
<dbReference type="Proteomes" id="UP000297938">
    <property type="component" value="Unassembled WGS sequence"/>
</dbReference>
<evidence type="ECO:0008006" key="3">
    <source>
        <dbReference type="Google" id="ProtNLM"/>
    </source>
</evidence>
<proteinExistence type="predicted"/>
<gene>
    <name evidence="1" type="ORF">CKN69_10620</name>
</gene>